<proteinExistence type="predicted"/>
<sequence>MMAYFGLLRPEFQLSFMNGHNRMHLVSPSLYQRGLRSISISIEFKLPLCTLENMFSLDKL</sequence>
<reference evidence="1" key="2">
    <citation type="journal article" date="2015" name="Fish Shellfish Immunol.">
        <title>Early steps in the European eel (Anguilla anguilla)-Vibrio vulnificus interaction in the gills: Role of the RtxA13 toxin.</title>
        <authorList>
            <person name="Callol A."/>
            <person name="Pajuelo D."/>
            <person name="Ebbesson L."/>
            <person name="Teles M."/>
            <person name="MacKenzie S."/>
            <person name="Amaro C."/>
        </authorList>
    </citation>
    <scope>NUCLEOTIDE SEQUENCE</scope>
</reference>
<accession>A0A0E9VGJ2</accession>
<name>A0A0E9VGJ2_ANGAN</name>
<organism evidence="1">
    <name type="scientific">Anguilla anguilla</name>
    <name type="common">European freshwater eel</name>
    <name type="synonym">Muraena anguilla</name>
    <dbReference type="NCBI Taxonomy" id="7936"/>
    <lineage>
        <taxon>Eukaryota</taxon>
        <taxon>Metazoa</taxon>
        <taxon>Chordata</taxon>
        <taxon>Craniata</taxon>
        <taxon>Vertebrata</taxon>
        <taxon>Euteleostomi</taxon>
        <taxon>Actinopterygii</taxon>
        <taxon>Neopterygii</taxon>
        <taxon>Teleostei</taxon>
        <taxon>Anguilliformes</taxon>
        <taxon>Anguillidae</taxon>
        <taxon>Anguilla</taxon>
    </lineage>
</organism>
<protein>
    <submittedName>
        <fullName evidence="1">Uncharacterized protein</fullName>
    </submittedName>
</protein>
<dbReference type="EMBL" id="GBXM01032022">
    <property type="protein sequence ID" value="JAH76555.1"/>
    <property type="molecule type" value="Transcribed_RNA"/>
</dbReference>
<dbReference type="AlphaFoldDB" id="A0A0E9VGJ2"/>
<evidence type="ECO:0000313" key="1">
    <source>
        <dbReference type="EMBL" id="JAH76555.1"/>
    </source>
</evidence>
<reference evidence="1" key="1">
    <citation type="submission" date="2014-11" db="EMBL/GenBank/DDBJ databases">
        <authorList>
            <person name="Amaro Gonzalez C."/>
        </authorList>
    </citation>
    <scope>NUCLEOTIDE SEQUENCE</scope>
</reference>